<feature type="region of interest" description="Disordered" evidence="1">
    <location>
        <begin position="1"/>
        <end position="41"/>
    </location>
</feature>
<protein>
    <submittedName>
        <fullName evidence="2">G9534 protein</fullName>
    </submittedName>
</protein>
<feature type="compositionally biased region" description="Basic residues" evidence="1">
    <location>
        <begin position="21"/>
        <end position="41"/>
    </location>
</feature>
<evidence type="ECO:0000313" key="2">
    <source>
        <dbReference type="EMBL" id="CAL5226684.1"/>
    </source>
</evidence>
<name>A0ABP1G3J7_9CHLO</name>
<dbReference type="EMBL" id="CAXHTA020000016">
    <property type="protein sequence ID" value="CAL5226684.1"/>
    <property type="molecule type" value="Genomic_DNA"/>
</dbReference>
<evidence type="ECO:0000313" key="3">
    <source>
        <dbReference type="Proteomes" id="UP001497392"/>
    </source>
</evidence>
<gene>
    <name evidence="2" type="primary">g9534</name>
    <name evidence="2" type="ORF">VP750_LOCUS8590</name>
</gene>
<evidence type="ECO:0000256" key="1">
    <source>
        <dbReference type="SAM" id="MobiDB-lite"/>
    </source>
</evidence>
<proteinExistence type="predicted"/>
<reference evidence="2 3" key="1">
    <citation type="submission" date="2024-06" db="EMBL/GenBank/DDBJ databases">
        <authorList>
            <person name="Kraege A."/>
            <person name="Thomma B."/>
        </authorList>
    </citation>
    <scope>NUCLEOTIDE SEQUENCE [LARGE SCALE GENOMIC DNA]</scope>
</reference>
<keyword evidence="3" id="KW-1185">Reference proteome</keyword>
<comment type="caution">
    <text evidence="2">The sequence shown here is derived from an EMBL/GenBank/DDBJ whole genome shotgun (WGS) entry which is preliminary data.</text>
</comment>
<dbReference type="Proteomes" id="UP001497392">
    <property type="component" value="Unassembled WGS sequence"/>
</dbReference>
<accession>A0ABP1G3J7</accession>
<organism evidence="2 3">
    <name type="scientific">Coccomyxa viridis</name>
    <dbReference type="NCBI Taxonomy" id="1274662"/>
    <lineage>
        <taxon>Eukaryota</taxon>
        <taxon>Viridiplantae</taxon>
        <taxon>Chlorophyta</taxon>
        <taxon>core chlorophytes</taxon>
        <taxon>Trebouxiophyceae</taxon>
        <taxon>Trebouxiophyceae incertae sedis</taxon>
        <taxon>Coccomyxaceae</taxon>
        <taxon>Coccomyxa</taxon>
    </lineage>
</organism>
<sequence>MVGTRVSRSKTSRRSLSPMRLSRKSKTKSKSRSKSKTVKKMPRFAVGSTVKWTRYNGDTETTSYGKVINVHTSRVTYIMNGKERAYNGTEAKPVYEIMTEDGFTVMLNAPRVSKSTKKI</sequence>